<keyword evidence="3" id="KW-1185">Reference proteome</keyword>
<proteinExistence type="predicted"/>
<sequence length="99" mass="10726">MELMRTYKGTGHVNEKKEYVGEATQGETGRTRPSEPGVMTDVLISEHEAAIAAIAASEDAYPGGNVLLTVETGSTGLRAKRKRGSWSTYQLWPATARKT</sequence>
<accession>A0A0K1PL36</accession>
<feature type="region of interest" description="Disordered" evidence="1">
    <location>
        <begin position="1"/>
        <end position="37"/>
    </location>
</feature>
<dbReference type="STRING" id="1391654.AKJ09_00790"/>
<evidence type="ECO:0000313" key="2">
    <source>
        <dbReference type="EMBL" id="AKU94126.1"/>
    </source>
</evidence>
<organism evidence="2 3">
    <name type="scientific">Labilithrix luteola</name>
    <dbReference type="NCBI Taxonomy" id="1391654"/>
    <lineage>
        <taxon>Bacteria</taxon>
        <taxon>Pseudomonadati</taxon>
        <taxon>Myxococcota</taxon>
        <taxon>Polyangia</taxon>
        <taxon>Polyangiales</taxon>
        <taxon>Labilitrichaceae</taxon>
        <taxon>Labilithrix</taxon>
    </lineage>
</organism>
<reference evidence="2 3" key="1">
    <citation type="submission" date="2015-08" db="EMBL/GenBank/DDBJ databases">
        <authorList>
            <person name="Babu N.S."/>
            <person name="Beckwith C.J."/>
            <person name="Beseler K.G."/>
            <person name="Brison A."/>
            <person name="Carone J.V."/>
            <person name="Caskin T.P."/>
            <person name="Diamond M."/>
            <person name="Durham M.E."/>
            <person name="Foxe J.M."/>
            <person name="Go M."/>
            <person name="Henderson B.A."/>
            <person name="Jones I.B."/>
            <person name="McGettigan J.A."/>
            <person name="Micheletti S.J."/>
            <person name="Nasrallah M.E."/>
            <person name="Ortiz D."/>
            <person name="Piller C.R."/>
            <person name="Privatt S.R."/>
            <person name="Schneider S.L."/>
            <person name="Sharp S."/>
            <person name="Smith T.C."/>
            <person name="Stanton J.D."/>
            <person name="Ullery H.E."/>
            <person name="Wilson R.J."/>
            <person name="Serrano M.G."/>
            <person name="Buck G."/>
            <person name="Lee V."/>
            <person name="Wang Y."/>
            <person name="Carvalho R."/>
            <person name="Voegtly L."/>
            <person name="Shi R."/>
            <person name="Duckworth R."/>
            <person name="Johnson A."/>
            <person name="Loviza R."/>
            <person name="Walstead R."/>
            <person name="Shah Z."/>
            <person name="Kiflezghi M."/>
            <person name="Wade K."/>
            <person name="Ball S.L."/>
            <person name="Bradley K.W."/>
            <person name="Asai D.J."/>
            <person name="Bowman C.A."/>
            <person name="Russell D.A."/>
            <person name="Pope W.H."/>
            <person name="Jacobs-Sera D."/>
            <person name="Hendrix R.W."/>
            <person name="Hatfull G.F."/>
        </authorList>
    </citation>
    <scope>NUCLEOTIDE SEQUENCE [LARGE SCALE GENOMIC DNA]</scope>
    <source>
        <strain evidence="2 3">DSM 27648</strain>
    </source>
</reference>
<gene>
    <name evidence="2" type="ORF">AKJ09_00790</name>
</gene>
<evidence type="ECO:0000313" key="3">
    <source>
        <dbReference type="Proteomes" id="UP000064967"/>
    </source>
</evidence>
<name>A0A0K1PL36_9BACT</name>
<dbReference type="RefSeq" id="WP_146645774.1">
    <property type="nucleotide sequence ID" value="NZ_CP012333.1"/>
</dbReference>
<dbReference type="EMBL" id="CP012333">
    <property type="protein sequence ID" value="AKU94126.1"/>
    <property type="molecule type" value="Genomic_DNA"/>
</dbReference>
<dbReference type="Proteomes" id="UP000064967">
    <property type="component" value="Chromosome"/>
</dbReference>
<evidence type="ECO:0000256" key="1">
    <source>
        <dbReference type="SAM" id="MobiDB-lite"/>
    </source>
</evidence>
<dbReference type="AlphaFoldDB" id="A0A0K1PL36"/>
<protein>
    <submittedName>
        <fullName evidence="2">Uncharacterized protein</fullName>
    </submittedName>
</protein>
<dbReference type="KEGG" id="llu:AKJ09_00790"/>